<dbReference type="AlphaFoldDB" id="A0A445AQE1"/>
<protein>
    <submittedName>
        <fullName evidence="1">Uncharacterized protein</fullName>
    </submittedName>
</protein>
<sequence length="433" mass="49692">MLDVHARLMPQYMMEWYAIVHDVIGGGGLSSSSLQVVPLDVRLIHLVQPRDIEEDDSKGDSDYVAETRSLNDFFLCWIYAGDSHWRGFSVSPASPHYHTLNSDTMHLDDPFNTGQEEDHNTDDGLEFWAGHRFENRDIVLMVSTKLWSWIDLNTIVIASNSPTIRLSMENVRKFGGPHACLAPTMSQDHTLLDNSLICKNDPSVSILVLQSVVHQSYHFKPSYRKKAIAQIYGDWEEWYNKKLSLLQALQECFPVLQAFCIGRWDILIRKVQGCAVNYWLKMVACYSATGTSRISDRSQAIRATQNTPHSGWHPPLAHHAYYIRHMALYFNSRFKSAEGERYLINASHTPSKEGCDWYLDALSGLSRDMLDWALRFSKDLWLQHCDKGRRVHKCSAKGNEELPIVAIVWETLERLQQLFMRKDCEAQAQLQDG</sequence>
<organism evidence="1 2">
    <name type="scientific">Arachis hypogaea</name>
    <name type="common">Peanut</name>
    <dbReference type="NCBI Taxonomy" id="3818"/>
    <lineage>
        <taxon>Eukaryota</taxon>
        <taxon>Viridiplantae</taxon>
        <taxon>Streptophyta</taxon>
        <taxon>Embryophyta</taxon>
        <taxon>Tracheophyta</taxon>
        <taxon>Spermatophyta</taxon>
        <taxon>Magnoliopsida</taxon>
        <taxon>eudicotyledons</taxon>
        <taxon>Gunneridae</taxon>
        <taxon>Pentapetalae</taxon>
        <taxon>rosids</taxon>
        <taxon>fabids</taxon>
        <taxon>Fabales</taxon>
        <taxon>Fabaceae</taxon>
        <taxon>Papilionoideae</taxon>
        <taxon>50 kb inversion clade</taxon>
        <taxon>dalbergioids sensu lato</taxon>
        <taxon>Dalbergieae</taxon>
        <taxon>Pterocarpus clade</taxon>
        <taxon>Arachis</taxon>
    </lineage>
</organism>
<comment type="caution">
    <text evidence="1">The sequence shown here is derived from an EMBL/GenBank/DDBJ whole genome shotgun (WGS) entry which is preliminary data.</text>
</comment>
<dbReference type="EMBL" id="SDMP01000011">
    <property type="protein sequence ID" value="RYR28594.1"/>
    <property type="molecule type" value="Genomic_DNA"/>
</dbReference>
<evidence type="ECO:0000313" key="2">
    <source>
        <dbReference type="Proteomes" id="UP000289738"/>
    </source>
</evidence>
<evidence type="ECO:0000313" key="1">
    <source>
        <dbReference type="EMBL" id="RYR28594.1"/>
    </source>
</evidence>
<gene>
    <name evidence="1" type="ORF">Ahy_B01g052735</name>
</gene>
<accession>A0A445AQE1</accession>
<dbReference type="Proteomes" id="UP000289738">
    <property type="component" value="Chromosome B01"/>
</dbReference>
<keyword evidence="2" id="KW-1185">Reference proteome</keyword>
<reference evidence="1 2" key="1">
    <citation type="submission" date="2019-01" db="EMBL/GenBank/DDBJ databases">
        <title>Sequencing of cultivated peanut Arachis hypogaea provides insights into genome evolution and oil improvement.</title>
        <authorList>
            <person name="Chen X."/>
        </authorList>
    </citation>
    <scope>NUCLEOTIDE SEQUENCE [LARGE SCALE GENOMIC DNA]</scope>
    <source>
        <strain evidence="2">cv. Fuhuasheng</strain>
        <tissue evidence="1">Leaves</tissue>
    </source>
</reference>
<proteinExistence type="predicted"/>
<name>A0A445AQE1_ARAHY</name>